<dbReference type="Proteomes" id="UP001596137">
    <property type="component" value="Unassembled WGS sequence"/>
</dbReference>
<comment type="caution">
    <text evidence="1">The sequence shown here is derived from an EMBL/GenBank/DDBJ whole genome shotgun (WGS) entry which is preliminary data.</text>
</comment>
<name>A0ABW1NAA1_9ACTN</name>
<organism evidence="1 2">
    <name type="scientific">Sphaerisporangium aureirubrum</name>
    <dbReference type="NCBI Taxonomy" id="1544736"/>
    <lineage>
        <taxon>Bacteria</taxon>
        <taxon>Bacillati</taxon>
        <taxon>Actinomycetota</taxon>
        <taxon>Actinomycetes</taxon>
        <taxon>Streptosporangiales</taxon>
        <taxon>Streptosporangiaceae</taxon>
        <taxon>Sphaerisporangium</taxon>
    </lineage>
</organism>
<protein>
    <submittedName>
        <fullName evidence="1">Uncharacterized protein</fullName>
    </submittedName>
</protein>
<gene>
    <name evidence="1" type="ORF">ACFP1K_02310</name>
</gene>
<dbReference type="EMBL" id="JBHSRF010000002">
    <property type="protein sequence ID" value="MFC6079976.1"/>
    <property type="molecule type" value="Genomic_DNA"/>
</dbReference>
<evidence type="ECO:0000313" key="1">
    <source>
        <dbReference type="EMBL" id="MFC6079976.1"/>
    </source>
</evidence>
<reference evidence="2" key="1">
    <citation type="journal article" date="2019" name="Int. J. Syst. Evol. Microbiol.">
        <title>The Global Catalogue of Microorganisms (GCM) 10K type strain sequencing project: providing services to taxonomists for standard genome sequencing and annotation.</title>
        <authorList>
            <consortium name="The Broad Institute Genomics Platform"/>
            <consortium name="The Broad Institute Genome Sequencing Center for Infectious Disease"/>
            <person name="Wu L."/>
            <person name="Ma J."/>
        </authorList>
    </citation>
    <scope>NUCLEOTIDE SEQUENCE [LARGE SCALE GENOMIC DNA]</scope>
    <source>
        <strain evidence="2">JCM 30346</strain>
    </source>
</reference>
<evidence type="ECO:0000313" key="2">
    <source>
        <dbReference type="Proteomes" id="UP001596137"/>
    </source>
</evidence>
<proteinExistence type="predicted"/>
<keyword evidence="2" id="KW-1185">Reference proteome</keyword>
<dbReference type="RefSeq" id="WP_380746567.1">
    <property type="nucleotide sequence ID" value="NZ_JBHSRF010000002.1"/>
</dbReference>
<sequence length="43" mass="4808">MPFLAFQDHCDCALKNISNLDDRTDVDQAVAHIDADLVRRAPP</sequence>
<accession>A0ABW1NAA1</accession>